<keyword evidence="3" id="KW-1185">Reference proteome</keyword>
<dbReference type="EMBL" id="JBHRVA010000002">
    <property type="protein sequence ID" value="MFC3301757.1"/>
    <property type="molecule type" value="Genomic_DNA"/>
</dbReference>
<organism evidence="2 3">
    <name type="scientific">Parvularcula lutaonensis</name>
    <dbReference type="NCBI Taxonomy" id="491923"/>
    <lineage>
        <taxon>Bacteria</taxon>
        <taxon>Pseudomonadati</taxon>
        <taxon>Pseudomonadota</taxon>
        <taxon>Alphaproteobacteria</taxon>
        <taxon>Parvularculales</taxon>
        <taxon>Parvularculaceae</taxon>
        <taxon>Parvularcula</taxon>
    </lineage>
</organism>
<evidence type="ECO:0000256" key="1">
    <source>
        <dbReference type="SAM" id="SignalP"/>
    </source>
</evidence>
<sequence length="215" mass="22887">MNKSIAALPFVFASLANAASAAPILLDVKGQVWDSDRSLSSVDDALRLINTRASDAQFDVSAIDYPRGLDQQKQRSGVLLSDFLDDDAASLTGKDFSVETSAFLFTGMINLSAGENLFTVASDDGFELTIDDVLVSQHRGRRGFRSTSKTADLGGGLKAFTLVFFENRGRTGVEFLVNREVATAMAQTPAPGGLALMGAGMAFLAARRIRKGRAA</sequence>
<gene>
    <name evidence="2" type="ORF">ACFONP_03335</name>
</gene>
<feature type="chain" id="PRO_5046320023" description="PA14 domain-containing protein" evidence="1">
    <location>
        <begin position="22"/>
        <end position="215"/>
    </location>
</feature>
<comment type="caution">
    <text evidence="2">The sequence shown here is derived from an EMBL/GenBank/DDBJ whole genome shotgun (WGS) entry which is preliminary data.</text>
</comment>
<evidence type="ECO:0000313" key="2">
    <source>
        <dbReference type="EMBL" id="MFC3301757.1"/>
    </source>
</evidence>
<evidence type="ECO:0000313" key="3">
    <source>
        <dbReference type="Proteomes" id="UP001595607"/>
    </source>
</evidence>
<reference evidence="3" key="1">
    <citation type="journal article" date="2019" name="Int. J. Syst. Evol. Microbiol.">
        <title>The Global Catalogue of Microorganisms (GCM) 10K type strain sequencing project: providing services to taxonomists for standard genome sequencing and annotation.</title>
        <authorList>
            <consortium name="The Broad Institute Genomics Platform"/>
            <consortium name="The Broad Institute Genome Sequencing Center for Infectious Disease"/>
            <person name="Wu L."/>
            <person name="Ma J."/>
        </authorList>
    </citation>
    <scope>NUCLEOTIDE SEQUENCE [LARGE SCALE GENOMIC DNA]</scope>
    <source>
        <strain evidence="3">KCTC 22245</strain>
    </source>
</reference>
<protein>
    <recommendedName>
        <fullName evidence="4">PA14 domain-containing protein</fullName>
    </recommendedName>
</protein>
<evidence type="ECO:0008006" key="4">
    <source>
        <dbReference type="Google" id="ProtNLM"/>
    </source>
</evidence>
<accession>A0ABV7MAD5</accession>
<dbReference type="RefSeq" id="WP_189573374.1">
    <property type="nucleotide sequence ID" value="NZ_BMXU01000001.1"/>
</dbReference>
<proteinExistence type="predicted"/>
<feature type="signal peptide" evidence="1">
    <location>
        <begin position="1"/>
        <end position="21"/>
    </location>
</feature>
<keyword evidence="1" id="KW-0732">Signal</keyword>
<name>A0ABV7MAD5_9PROT</name>
<dbReference type="Proteomes" id="UP001595607">
    <property type="component" value="Unassembled WGS sequence"/>
</dbReference>